<dbReference type="InterPro" id="IPR002347">
    <property type="entry name" value="SDR_fam"/>
</dbReference>
<gene>
    <name evidence="4" type="ORF">IMCC14465_17700</name>
</gene>
<comment type="caution">
    <text evidence="4">The sequence shown here is derived from an EMBL/GenBank/DDBJ whole genome shotgun (WGS) entry which is preliminary data.</text>
</comment>
<dbReference type="Pfam" id="PF00106">
    <property type="entry name" value="adh_short"/>
    <property type="match status" value="1"/>
</dbReference>
<sequence>MKLEGQAAIVTGGGQGIGRAVVERLAAEGARVAVLDMNPDNAQEVIDGLDTPANHLALQTNVSDSASVIASIRQARDTFGRLDMAVNNAGIGQAPGDGSDKFYEAMGKRTEEITSGQAPTTHVDHLIHMGDEGWAGVLGVNLNGTFYVCREFVRIMAEDDCGGSIVNVSSTSAQSGEGSPHYVTSKTAVIGLTRQLARELAGRNIRVNAVAPGPTNTPIMQGIPEQWIADMENAIPLGRMARPEEVASAVAYLMSEDASFVTGSVLVANGGSYYF</sequence>
<protein>
    <submittedName>
        <fullName evidence="4">Short-chain dehydrogenase/reductase SDR</fullName>
    </submittedName>
</protein>
<evidence type="ECO:0000313" key="4">
    <source>
        <dbReference type="EMBL" id="EJW20477.1"/>
    </source>
</evidence>
<organism evidence="4 5">
    <name type="scientific">alpha proteobacterium IMCC14465</name>
    <dbReference type="NCBI Taxonomy" id="1220535"/>
    <lineage>
        <taxon>Bacteria</taxon>
        <taxon>Pseudomonadati</taxon>
        <taxon>Pseudomonadota</taxon>
        <taxon>Alphaproteobacteria</taxon>
        <taxon>PS1 clade</taxon>
    </lineage>
</organism>
<dbReference type="SUPFAM" id="SSF51735">
    <property type="entry name" value="NAD(P)-binding Rossmann-fold domains"/>
    <property type="match status" value="1"/>
</dbReference>
<evidence type="ECO:0000256" key="3">
    <source>
        <dbReference type="RuleBase" id="RU000363"/>
    </source>
</evidence>
<evidence type="ECO:0000256" key="2">
    <source>
        <dbReference type="ARBA" id="ARBA00023002"/>
    </source>
</evidence>
<dbReference type="PRINTS" id="PR00080">
    <property type="entry name" value="SDRFAMILY"/>
</dbReference>
<dbReference type="Gene3D" id="3.40.50.720">
    <property type="entry name" value="NAD(P)-binding Rossmann-like Domain"/>
    <property type="match status" value="1"/>
</dbReference>
<keyword evidence="5" id="KW-1185">Reference proteome</keyword>
<evidence type="ECO:0000256" key="1">
    <source>
        <dbReference type="ARBA" id="ARBA00006484"/>
    </source>
</evidence>
<name>J9DTY8_9PROT</name>
<dbReference type="InterPro" id="IPR036291">
    <property type="entry name" value="NAD(P)-bd_dom_sf"/>
</dbReference>
<evidence type="ECO:0000313" key="5">
    <source>
        <dbReference type="Proteomes" id="UP000004836"/>
    </source>
</evidence>
<dbReference type="FunFam" id="3.40.50.720:FF:000173">
    <property type="entry name" value="3-oxoacyl-[acyl-carrier protein] reductase"/>
    <property type="match status" value="1"/>
</dbReference>
<proteinExistence type="inferred from homology"/>
<dbReference type="STRING" id="1220535.IMCC14465_17700"/>
<dbReference type="InterPro" id="IPR020904">
    <property type="entry name" value="Sc_DH/Rdtase_CS"/>
</dbReference>
<dbReference type="GO" id="GO:0016491">
    <property type="term" value="F:oxidoreductase activity"/>
    <property type="evidence" value="ECO:0007669"/>
    <property type="project" value="UniProtKB-KW"/>
</dbReference>
<reference evidence="4 5" key="1">
    <citation type="journal article" date="2012" name="J. Bacteriol.">
        <title>Genome Sequence of Strain IMCC14465, Isolated from the East Sea, Belonging to the PS1 Clade of Alphaproteobacteria.</title>
        <authorList>
            <person name="Yang S.J."/>
            <person name="Kang I."/>
            <person name="Cho J.C."/>
        </authorList>
    </citation>
    <scope>NUCLEOTIDE SEQUENCE [LARGE SCALE GENOMIC DNA]</scope>
    <source>
        <strain evidence="4 5">IMCC14465</strain>
    </source>
</reference>
<dbReference type="PRINTS" id="PR00081">
    <property type="entry name" value="GDHRDH"/>
</dbReference>
<dbReference type="AlphaFoldDB" id="J9DTY8"/>
<comment type="similarity">
    <text evidence="1 3">Belongs to the short-chain dehydrogenases/reductases (SDR) family.</text>
</comment>
<dbReference type="PANTHER" id="PTHR24321">
    <property type="entry name" value="DEHYDROGENASES, SHORT CHAIN"/>
    <property type="match status" value="1"/>
</dbReference>
<dbReference type="EMBL" id="ALYF01000010">
    <property type="protein sequence ID" value="EJW20477.1"/>
    <property type="molecule type" value="Genomic_DNA"/>
</dbReference>
<dbReference type="eggNOG" id="COG1028">
    <property type="taxonomic scope" value="Bacteria"/>
</dbReference>
<accession>J9DTY8</accession>
<dbReference type="PROSITE" id="PS00061">
    <property type="entry name" value="ADH_SHORT"/>
    <property type="match status" value="1"/>
</dbReference>
<keyword evidence="2" id="KW-0560">Oxidoreductase</keyword>
<dbReference type="PANTHER" id="PTHR24321:SF8">
    <property type="entry name" value="ESTRADIOL 17-BETA-DEHYDROGENASE 8-RELATED"/>
    <property type="match status" value="1"/>
</dbReference>
<dbReference type="Proteomes" id="UP000004836">
    <property type="component" value="Unassembled WGS sequence"/>
</dbReference>